<name>A0A1I3E7J6_9FLAO</name>
<feature type="compositionally biased region" description="Basic and acidic residues" evidence="1">
    <location>
        <begin position="24"/>
        <end position="56"/>
    </location>
</feature>
<dbReference type="EMBL" id="FOQT01000001">
    <property type="protein sequence ID" value="SFH94813.1"/>
    <property type="molecule type" value="Genomic_DNA"/>
</dbReference>
<keyword evidence="3" id="KW-1185">Reference proteome</keyword>
<evidence type="ECO:0000313" key="3">
    <source>
        <dbReference type="Proteomes" id="UP000198931"/>
    </source>
</evidence>
<dbReference type="Proteomes" id="UP000198931">
    <property type="component" value="Unassembled WGS sequence"/>
</dbReference>
<dbReference type="AlphaFoldDB" id="A0A1I3E7J6"/>
<evidence type="ECO:0000256" key="1">
    <source>
        <dbReference type="SAM" id="MobiDB-lite"/>
    </source>
</evidence>
<organism evidence="2 3">
    <name type="scientific">Halpernia frigidisoli</name>
    <dbReference type="NCBI Taxonomy" id="1125876"/>
    <lineage>
        <taxon>Bacteria</taxon>
        <taxon>Pseudomonadati</taxon>
        <taxon>Bacteroidota</taxon>
        <taxon>Flavobacteriia</taxon>
        <taxon>Flavobacteriales</taxon>
        <taxon>Weeksellaceae</taxon>
        <taxon>Chryseobacterium group</taxon>
        <taxon>Halpernia</taxon>
    </lineage>
</organism>
<feature type="compositionally biased region" description="Basic and acidic residues" evidence="1">
    <location>
        <begin position="1"/>
        <end position="15"/>
    </location>
</feature>
<gene>
    <name evidence="2" type="ORF">SAMN05443292_0914</name>
</gene>
<protein>
    <submittedName>
        <fullName evidence="2">Uncharacterized protein</fullName>
    </submittedName>
</protein>
<dbReference type="STRING" id="1125876.SAMN05443292_0914"/>
<sequence>MEDKKNAMEDKKENQDFQNIPQKTSEKGDQDLKKEDVRKASELNDEGKTDNTEKNN</sequence>
<accession>A0A1I3E7J6</accession>
<dbReference type="RefSeq" id="WP_177205422.1">
    <property type="nucleotide sequence ID" value="NZ_FOQT01000001.1"/>
</dbReference>
<feature type="region of interest" description="Disordered" evidence="1">
    <location>
        <begin position="1"/>
        <end position="56"/>
    </location>
</feature>
<evidence type="ECO:0000313" key="2">
    <source>
        <dbReference type="EMBL" id="SFH94813.1"/>
    </source>
</evidence>
<reference evidence="2 3" key="1">
    <citation type="submission" date="2016-10" db="EMBL/GenBank/DDBJ databases">
        <authorList>
            <person name="de Groot N.N."/>
        </authorList>
    </citation>
    <scope>NUCLEOTIDE SEQUENCE [LARGE SCALE GENOMIC DNA]</scope>
    <source>
        <strain evidence="2 3">DSM 26000</strain>
    </source>
</reference>
<proteinExistence type="predicted"/>